<proteinExistence type="predicted"/>
<feature type="coiled-coil region" evidence="1">
    <location>
        <begin position="530"/>
        <end position="568"/>
    </location>
</feature>
<protein>
    <submittedName>
        <fullName evidence="4">Transcription factor TFIIIB subunit</fullName>
    </submittedName>
</protein>
<evidence type="ECO:0000313" key="5">
    <source>
        <dbReference type="Proteomes" id="UP001378960"/>
    </source>
</evidence>
<keyword evidence="1" id="KW-0175">Coiled coil</keyword>
<dbReference type="AlphaFoldDB" id="A0AAV5RAD1"/>
<gene>
    <name evidence="4" type="ORF">DAPK24_045600</name>
</gene>
<reference evidence="4 5" key="1">
    <citation type="journal article" date="2023" name="Elife">
        <title>Identification of key yeast species and microbe-microbe interactions impacting larval growth of Drosophila in the wild.</title>
        <authorList>
            <person name="Mure A."/>
            <person name="Sugiura Y."/>
            <person name="Maeda R."/>
            <person name="Honda K."/>
            <person name="Sakurai N."/>
            <person name="Takahashi Y."/>
            <person name="Watada M."/>
            <person name="Katoh T."/>
            <person name="Gotoh A."/>
            <person name="Gotoh Y."/>
            <person name="Taniguchi I."/>
            <person name="Nakamura K."/>
            <person name="Hayashi T."/>
            <person name="Katayama T."/>
            <person name="Uemura T."/>
            <person name="Hattori Y."/>
        </authorList>
    </citation>
    <scope>NUCLEOTIDE SEQUENCE [LARGE SCALE GENOMIC DNA]</scope>
    <source>
        <strain evidence="4 5">PK-24</strain>
    </source>
</reference>
<feature type="compositionally biased region" description="Polar residues" evidence="2">
    <location>
        <begin position="81"/>
        <end position="95"/>
    </location>
</feature>
<dbReference type="CDD" id="cd00167">
    <property type="entry name" value="SANT"/>
    <property type="match status" value="1"/>
</dbReference>
<dbReference type="SMART" id="SM00717">
    <property type="entry name" value="SANT"/>
    <property type="match status" value="1"/>
</dbReference>
<dbReference type="PANTHER" id="PTHR22929">
    <property type="entry name" value="RNA POLYMERASE III TRANSCRIPTION INITIATION FACTOR B"/>
    <property type="match status" value="1"/>
</dbReference>
<feature type="compositionally biased region" description="Low complexity" evidence="2">
    <location>
        <begin position="27"/>
        <end position="46"/>
    </location>
</feature>
<dbReference type="GO" id="GO:0001156">
    <property type="term" value="F:TFIIIC-class transcription factor complex binding"/>
    <property type="evidence" value="ECO:0007669"/>
    <property type="project" value="TreeGrafter"/>
</dbReference>
<dbReference type="Pfam" id="PF15963">
    <property type="entry name" value="Myb_DNA-bind_7"/>
    <property type="match status" value="1"/>
</dbReference>
<organism evidence="4 5">
    <name type="scientific">Pichia kluyveri</name>
    <name type="common">Yeast</name>
    <dbReference type="NCBI Taxonomy" id="36015"/>
    <lineage>
        <taxon>Eukaryota</taxon>
        <taxon>Fungi</taxon>
        <taxon>Dikarya</taxon>
        <taxon>Ascomycota</taxon>
        <taxon>Saccharomycotina</taxon>
        <taxon>Pichiomycetes</taxon>
        <taxon>Pichiales</taxon>
        <taxon>Pichiaceae</taxon>
        <taxon>Pichia</taxon>
    </lineage>
</organism>
<feature type="region of interest" description="Disordered" evidence="2">
    <location>
        <begin position="1"/>
        <end position="138"/>
    </location>
</feature>
<name>A0AAV5RAD1_PICKL</name>
<evidence type="ECO:0000256" key="2">
    <source>
        <dbReference type="SAM" id="MobiDB-lite"/>
    </source>
</evidence>
<accession>A0AAV5RAD1</accession>
<dbReference type="PANTHER" id="PTHR22929:SF0">
    <property type="entry name" value="TRANSCRIPTION FACTOR TFIIIB COMPONENT B'' HOMOLOG"/>
    <property type="match status" value="1"/>
</dbReference>
<feature type="domain" description="Myb-like" evidence="3">
    <location>
        <begin position="458"/>
        <end position="506"/>
    </location>
</feature>
<evidence type="ECO:0000313" key="4">
    <source>
        <dbReference type="EMBL" id="GMM47962.1"/>
    </source>
</evidence>
<feature type="compositionally biased region" description="Low complexity" evidence="2">
    <location>
        <begin position="53"/>
        <end position="80"/>
    </location>
</feature>
<sequence>MSSINKSGKRFTPKLTQRGRKGLVTPQSSQVTTTSQRDISPTRVVSPSPPISPVSQKTVATPTTTTTTTPALRTASLSSSIPITNNTNKIRTASLSTNNTNTSTTSLRRPSYQFTAPTPNSRTGGRKRLNSLSSNTMPRRASLSLVARRESQSLGQGQGQGQLQDQIPIQTQQEVKKIPIVSKKVNVPIIIKQREKEEVKVKIPIKDTEIDPLVKPDIEPKEVVDEVENVVETVPEPTQPIEAFITEAELAKNSKWVLNRETRRYELVKIEDIKDNTSAAERYEIGHKLENILEIQKIFKDSDSTLTSSIEINENKMTMRDLCKPSFPIGKTSKNFEAAIAGERKLAEERINRRKIRERAKRLRMSEDKVIRVFGDEGFEEMNEKERLAKVKEMMDKKEEVEKHNVVQLQISDGKLTYNQESTVVDRHIGRNEQNKEVVEENIFEHIVTSETYTKRKVTSKWSPHEVAELFKAVSIFGTDFEMIAKLFPYRTRKQIKAKFLLEEKKRPHLVEFALLRKLPVNFEEFSGKSGFKFNELSEYEKEIENLREKHNEELKLMEIERVKAQIEDSGVNKVKKSRKTILAEFRKNEEVVGTID</sequence>
<dbReference type="Gene3D" id="1.20.58.1880">
    <property type="match status" value="1"/>
</dbReference>
<dbReference type="GO" id="GO:0000126">
    <property type="term" value="C:transcription factor TFIIIB complex"/>
    <property type="evidence" value="ECO:0007669"/>
    <property type="project" value="TreeGrafter"/>
</dbReference>
<dbReference type="SUPFAM" id="SSF46689">
    <property type="entry name" value="Homeodomain-like"/>
    <property type="match status" value="1"/>
</dbReference>
<feature type="compositionally biased region" description="Low complexity" evidence="2">
    <location>
        <begin position="96"/>
        <end position="106"/>
    </location>
</feature>
<dbReference type="InterPro" id="IPR001005">
    <property type="entry name" value="SANT/Myb"/>
</dbReference>
<dbReference type="EMBL" id="BTGB01000009">
    <property type="protein sequence ID" value="GMM47962.1"/>
    <property type="molecule type" value="Genomic_DNA"/>
</dbReference>
<keyword evidence="5" id="KW-1185">Reference proteome</keyword>
<feature type="compositionally biased region" description="Basic residues" evidence="2">
    <location>
        <begin position="7"/>
        <end position="21"/>
    </location>
</feature>
<comment type="caution">
    <text evidence="4">The sequence shown here is derived from an EMBL/GenBank/DDBJ whole genome shotgun (WGS) entry which is preliminary data.</text>
</comment>
<dbReference type="InterPro" id="IPR009057">
    <property type="entry name" value="Homeodomain-like_sf"/>
</dbReference>
<evidence type="ECO:0000259" key="3">
    <source>
        <dbReference type="SMART" id="SM00717"/>
    </source>
</evidence>
<dbReference type="InterPro" id="IPR039467">
    <property type="entry name" value="TFIIIB_B''_Myb"/>
</dbReference>
<evidence type="ECO:0000256" key="1">
    <source>
        <dbReference type="SAM" id="Coils"/>
    </source>
</evidence>
<feature type="compositionally biased region" description="Polar residues" evidence="2">
    <location>
        <begin position="112"/>
        <end position="123"/>
    </location>
</feature>
<dbReference type="GO" id="GO:0070898">
    <property type="term" value="P:RNA polymerase III preinitiation complex assembly"/>
    <property type="evidence" value="ECO:0007669"/>
    <property type="project" value="TreeGrafter"/>
</dbReference>
<dbReference type="Proteomes" id="UP001378960">
    <property type="component" value="Unassembled WGS sequence"/>
</dbReference>